<keyword evidence="1 4" id="KW-0349">Heme</keyword>
<dbReference type="SUPFAM" id="SSF101898">
    <property type="entry name" value="NHL repeat"/>
    <property type="match status" value="1"/>
</dbReference>
<dbReference type="InterPro" id="IPR011989">
    <property type="entry name" value="ARM-like"/>
</dbReference>
<sequence length="978" mass="109856">MKQKFPISIQYLILAFCFLFSCKEDLVLEEFQIEPGFSLDRVAAEPLIKDPVDLEFNELGDALVLEMPGYPFEDQQSRILVLKDRNKDGVYDDRIVFIENLQLANSFMPYKKGVLVAAPPYLLFVRDENQDYIPEKVDTLMGGFSTGNLQHNYNALTFGLDNWIYAANGGNDGKPFWWGEPDSQLDLRGQDFRFNLETKTLERLGESSGGFGLAMDDFGRVFETHNLEHISQLVFPDRYKNGHQILKNHTLHNISNHEENGLARIFPIGEQESRVNHPEQSGYFSGACGITYYGGGSLGVEYENTIWVADVVLNLIHVDKIQSNGSAFIASRALENRDFLASSDRSFRPVNMNLGPDGSMYVVDMYRKVIEHPEWIPDEIEKTLDLEAGKDQGRIYKITKKDVNIPFDLDQFKSQKGLVKSLNHSNQWVRKTAHRLLIDQVLTDETIKELNRNLVTGNDFAKLHALWILGTKKKFKEGALLGALQDPSRDIRENALLVAEQELDAHPDILAAVLASLGDPDNRVRMQAALSISTLGIERLSELKQEVMVGVQNAITLPYDDWNIAAYTLATGPFAPELLSTLLVSPSIQIPEQFLSSLALNAGKDGNDAKSILQALNNSDVQMSVKQQIIRQFSFGLDEKSGSALEPYILALEQSGDPGLISELAQLRSKLHLNTSPEFLQLSQAALRKVNDKSMSESFRLQQLSLIELLPYEVKSDVLFQCLSNTEPLKLQENALRQLSKYNEQEIGKKIVDIWNELSPQTRRYASDLLLYVETHHDALLTGLENGQINIGEMNFDLERRRTLLWWTDNEETKRRAEKLFTDSGVSNRKEAIDQMKPALALNGSVLDGANVFENICANCHIFGKTGNEVGPALTEIGRKSKETNLHDILDPNAGVDTKYINHRLETNDGVVHLGIVSNETDENITIKKPGGESVTIYKSNIKEFRSLGTSLMMEGLENSMTHQEMADLLAFLQSGVE</sequence>
<accession>A0A1N6DUU0</accession>
<evidence type="ECO:0000256" key="4">
    <source>
        <dbReference type="PROSITE-ProRule" id="PRU00433"/>
    </source>
</evidence>
<keyword evidence="2 4" id="KW-0479">Metal-binding</keyword>
<dbReference type="InterPro" id="IPR009056">
    <property type="entry name" value="Cyt_c-like_dom"/>
</dbReference>
<evidence type="ECO:0000313" key="6">
    <source>
        <dbReference type="EMBL" id="SIN74477.1"/>
    </source>
</evidence>
<dbReference type="STRING" id="226505.SAMN05444394_1411"/>
<feature type="domain" description="Cytochrome c" evidence="5">
    <location>
        <begin position="844"/>
        <end position="977"/>
    </location>
</feature>
<dbReference type="GO" id="GO:0009055">
    <property type="term" value="F:electron transfer activity"/>
    <property type="evidence" value="ECO:0007669"/>
    <property type="project" value="InterPro"/>
</dbReference>
<dbReference type="InterPro" id="IPR016024">
    <property type="entry name" value="ARM-type_fold"/>
</dbReference>
<keyword evidence="7" id="KW-1185">Reference proteome</keyword>
<dbReference type="Gene3D" id="1.10.760.10">
    <property type="entry name" value="Cytochrome c-like domain"/>
    <property type="match status" value="1"/>
</dbReference>
<dbReference type="Gene3D" id="2.120.10.30">
    <property type="entry name" value="TolB, C-terminal domain"/>
    <property type="match status" value="1"/>
</dbReference>
<dbReference type="GO" id="GO:0020037">
    <property type="term" value="F:heme binding"/>
    <property type="evidence" value="ECO:0007669"/>
    <property type="project" value="InterPro"/>
</dbReference>
<dbReference type="RefSeq" id="WP_074224081.1">
    <property type="nucleotide sequence ID" value="NZ_FSRC01000001.1"/>
</dbReference>
<organism evidence="6 7">
    <name type="scientific">Algoriphagus halophilus</name>
    <dbReference type="NCBI Taxonomy" id="226505"/>
    <lineage>
        <taxon>Bacteria</taxon>
        <taxon>Pseudomonadati</taxon>
        <taxon>Bacteroidota</taxon>
        <taxon>Cytophagia</taxon>
        <taxon>Cytophagales</taxon>
        <taxon>Cyclobacteriaceae</taxon>
        <taxon>Algoriphagus</taxon>
    </lineage>
</organism>
<dbReference type="EMBL" id="FSRC01000001">
    <property type="protein sequence ID" value="SIN74477.1"/>
    <property type="molecule type" value="Genomic_DNA"/>
</dbReference>
<dbReference type="SUPFAM" id="SSF48371">
    <property type="entry name" value="ARM repeat"/>
    <property type="match status" value="1"/>
</dbReference>
<evidence type="ECO:0000256" key="1">
    <source>
        <dbReference type="ARBA" id="ARBA00022617"/>
    </source>
</evidence>
<dbReference type="PROSITE" id="PS51257">
    <property type="entry name" value="PROKAR_LIPOPROTEIN"/>
    <property type="match status" value="1"/>
</dbReference>
<dbReference type="NCBIfam" id="TIGR02603">
    <property type="entry name" value="CxxCH_TIGR02603"/>
    <property type="match status" value="1"/>
</dbReference>
<dbReference type="InterPro" id="IPR013428">
    <property type="entry name" value="Membrane-bound_put_N"/>
</dbReference>
<name>A0A1N6DUU0_9BACT</name>
<proteinExistence type="predicted"/>
<keyword evidence="3 4" id="KW-0408">Iron</keyword>
<evidence type="ECO:0000313" key="7">
    <source>
        <dbReference type="Proteomes" id="UP000185221"/>
    </source>
</evidence>
<dbReference type="PANTHER" id="PTHR33546">
    <property type="entry name" value="LARGE, MULTIFUNCTIONAL SECRETED PROTEIN-RELATED"/>
    <property type="match status" value="1"/>
</dbReference>
<dbReference type="GO" id="GO:0046872">
    <property type="term" value="F:metal ion binding"/>
    <property type="evidence" value="ECO:0007669"/>
    <property type="project" value="UniProtKB-KW"/>
</dbReference>
<reference evidence="7" key="1">
    <citation type="submission" date="2016-11" db="EMBL/GenBank/DDBJ databases">
        <authorList>
            <person name="Varghese N."/>
            <person name="Submissions S."/>
        </authorList>
    </citation>
    <scope>NUCLEOTIDE SEQUENCE [LARGE SCALE GENOMIC DNA]</scope>
    <source>
        <strain evidence="7">DSM 15292</strain>
    </source>
</reference>
<protein>
    <submittedName>
        <fullName evidence="6">Putative membrane-bound dehydrogenase domain-containing protein</fullName>
    </submittedName>
</protein>
<dbReference type="InterPro" id="IPR036909">
    <property type="entry name" value="Cyt_c-like_dom_sf"/>
</dbReference>
<dbReference type="Pfam" id="PF23500">
    <property type="entry name" value="DUF7133"/>
    <property type="match status" value="1"/>
</dbReference>
<dbReference type="SUPFAM" id="SSF46626">
    <property type="entry name" value="Cytochrome c"/>
    <property type="match status" value="1"/>
</dbReference>
<dbReference type="NCBIfam" id="TIGR02604">
    <property type="entry name" value="Piru_Ver_Nterm"/>
    <property type="match status" value="1"/>
</dbReference>
<evidence type="ECO:0000259" key="5">
    <source>
        <dbReference type="PROSITE" id="PS51007"/>
    </source>
</evidence>
<dbReference type="AlphaFoldDB" id="A0A1N6DUU0"/>
<dbReference type="InterPro" id="IPR011042">
    <property type="entry name" value="6-blade_b-propeller_TolB-like"/>
</dbReference>
<dbReference type="Proteomes" id="UP000185221">
    <property type="component" value="Unassembled WGS sequence"/>
</dbReference>
<dbReference type="PANTHER" id="PTHR33546:SF1">
    <property type="entry name" value="LARGE, MULTIFUNCTIONAL SECRETED PROTEIN"/>
    <property type="match status" value="1"/>
</dbReference>
<dbReference type="OrthoDB" id="9808161at2"/>
<gene>
    <name evidence="6" type="ORF">SAMN05444394_1411</name>
</gene>
<evidence type="ECO:0000256" key="2">
    <source>
        <dbReference type="ARBA" id="ARBA00022723"/>
    </source>
</evidence>
<dbReference type="InterPro" id="IPR055557">
    <property type="entry name" value="DUF7133"/>
</dbReference>
<dbReference type="Gene3D" id="1.25.10.10">
    <property type="entry name" value="Leucine-rich Repeat Variant"/>
    <property type="match status" value="1"/>
</dbReference>
<evidence type="ECO:0000256" key="3">
    <source>
        <dbReference type="ARBA" id="ARBA00023004"/>
    </source>
</evidence>
<dbReference type="PROSITE" id="PS51007">
    <property type="entry name" value="CYTC"/>
    <property type="match status" value="1"/>
</dbReference>
<dbReference type="InterPro" id="IPR013427">
    <property type="entry name" value="Haem-bd_dom_put"/>
</dbReference>